<dbReference type="SMART" id="SM00534">
    <property type="entry name" value="MUTSac"/>
    <property type="match status" value="1"/>
</dbReference>
<dbReference type="Gene3D" id="3.40.1170.10">
    <property type="entry name" value="DNA repair protein MutS, domain I"/>
    <property type="match status" value="1"/>
</dbReference>
<evidence type="ECO:0000256" key="3">
    <source>
        <dbReference type="ARBA" id="ARBA00022741"/>
    </source>
</evidence>
<dbReference type="FunFam" id="3.40.50.300:FF:000870">
    <property type="entry name" value="MutS protein homolog 4"/>
    <property type="match status" value="1"/>
</dbReference>
<dbReference type="InterPro" id="IPR016151">
    <property type="entry name" value="DNA_mismatch_repair_MutS_N"/>
</dbReference>
<dbReference type="CDD" id="cd03284">
    <property type="entry name" value="ABC_MutS1"/>
    <property type="match status" value="1"/>
</dbReference>
<reference evidence="12 13" key="1">
    <citation type="submission" date="2020-08" db="EMBL/GenBank/DDBJ databases">
        <title>Genomic Encyclopedia of Type Strains, Phase IV (KMG-IV): sequencing the most valuable type-strain genomes for metagenomic binning, comparative biology and taxonomic classification.</title>
        <authorList>
            <person name="Goeker M."/>
        </authorList>
    </citation>
    <scope>NUCLEOTIDE SEQUENCE [LARGE SCALE GENOMIC DNA]</scope>
    <source>
        <strain evidence="12 13">DSM 29007</strain>
    </source>
</reference>
<keyword evidence="6 9" id="KW-0238">DNA-binding</keyword>
<dbReference type="InterPro" id="IPR005748">
    <property type="entry name" value="DNA_mismatch_repair_MutS"/>
</dbReference>
<dbReference type="FunFam" id="3.40.1170.10:FF:000001">
    <property type="entry name" value="DNA mismatch repair protein MutS"/>
    <property type="match status" value="1"/>
</dbReference>
<dbReference type="SUPFAM" id="SSF52540">
    <property type="entry name" value="P-loop containing nucleoside triphosphate hydrolases"/>
    <property type="match status" value="1"/>
</dbReference>
<evidence type="ECO:0000256" key="10">
    <source>
        <dbReference type="RuleBase" id="RU003756"/>
    </source>
</evidence>
<dbReference type="SUPFAM" id="SSF53150">
    <property type="entry name" value="DNA repair protein MutS, domain II"/>
    <property type="match status" value="1"/>
</dbReference>
<dbReference type="EMBL" id="JACHIA010000003">
    <property type="protein sequence ID" value="MBB6069733.1"/>
    <property type="molecule type" value="Genomic_DNA"/>
</dbReference>
<dbReference type="RefSeq" id="WP_170036146.1">
    <property type="nucleotide sequence ID" value="NZ_JABDTL010000002.1"/>
</dbReference>
<dbReference type="GO" id="GO:0003684">
    <property type="term" value="F:damaged DNA binding"/>
    <property type="evidence" value="ECO:0007669"/>
    <property type="project" value="UniProtKB-UniRule"/>
</dbReference>
<dbReference type="InterPro" id="IPR007860">
    <property type="entry name" value="DNA_mmatch_repair_MutS_con_dom"/>
</dbReference>
<dbReference type="NCBIfam" id="NF003810">
    <property type="entry name" value="PRK05399.1"/>
    <property type="match status" value="1"/>
</dbReference>
<dbReference type="Pfam" id="PF05188">
    <property type="entry name" value="MutS_II"/>
    <property type="match status" value="1"/>
</dbReference>
<dbReference type="Proteomes" id="UP000582837">
    <property type="component" value="Unassembled WGS sequence"/>
</dbReference>
<sequence length="859" mass="93373">MASEDTPLMQQWREVKARHPDALVFFRVGDFYELFNEDAVEGSRLLDLTLTSRNNGGSKAPLAGIPAHALENYLRKLVGFGKRVAICDQVEDPALAKGLVRRAVTEMVTPGAVFSDALLESRRNNYLAAIAGDAAGESEVGLALADLTTGELTVRRVPWEELTDVLGAWQPAEVLLPRTWELFPLPGAGTATLTYRGDWLFDPRGAAEELCRHFRVANLAGYGFETGDQWLAAACGALVGYLAEVQPAGFAGLRPPTVERAGGAMVLDEMTRRNLELVETLRGAGTDGTLLKVLDEACTPMGGRLLRRWLLAPLLKPDHIAARLDAVDEFFQGDGMRRAVRDALGGVRDLERLAIKVGAGRATPREMLALATSLDRLPLLIDALGNAKSSLLSILRDGLEPLDDVREAIERAVDPETPVSIADGGVIRQGHNADLDELRSIRDGAVDWIARLQATEREATGITTLKIGFNRVFGYYFEVTRLQADRVPAHYHRKQTLANAERYYTPELKEWEEKVLGAEERIGSLEQRLFAELREAAAREVPRIQRVADHVAVVDVLAGLAEVACIRDFVRPVVDGGFALEIRGGRHPVVETMMPREEFIPNDVKLDEDARVMILTGPNMAGKSTVLRQVGLIALLAQVGSFVPARAAHVGVVDRIFTRVGASDNLVRGQSTFMVEMNETAAILHGATPRSLVLLDEIGRGTSTWDGLSVATATTEHLHDQVGAKTIFATHYHELTRLSDTLDGVTNFSVAVREVGEDIVFLRRLVPGGADRSYGVEVARLAGMPETVVARARQILQELEEQSAAAAGNAPDPAQQLGLFDGGGLPHPAVDRLRQVNPDALTPIQALVLLADLVKAARN</sequence>
<dbReference type="GO" id="GO:0140664">
    <property type="term" value="F:ATP-dependent DNA damage sensor activity"/>
    <property type="evidence" value="ECO:0007669"/>
    <property type="project" value="InterPro"/>
</dbReference>
<evidence type="ECO:0000256" key="9">
    <source>
        <dbReference type="HAMAP-Rule" id="MF_00096"/>
    </source>
</evidence>
<dbReference type="HAMAP" id="MF_00096">
    <property type="entry name" value="MutS"/>
    <property type="match status" value="1"/>
</dbReference>
<dbReference type="Gene3D" id="3.30.420.110">
    <property type="entry name" value="MutS, connector domain"/>
    <property type="match status" value="1"/>
</dbReference>
<dbReference type="Gene3D" id="1.10.1420.10">
    <property type="match status" value="2"/>
</dbReference>
<dbReference type="PIRSF" id="PIRSF037677">
    <property type="entry name" value="DNA_mis_repair_Msh6"/>
    <property type="match status" value="1"/>
</dbReference>
<evidence type="ECO:0000256" key="7">
    <source>
        <dbReference type="ARBA" id="ARBA00023204"/>
    </source>
</evidence>
<dbReference type="Pfam" id="PF05192">
    <property type="entry name" value="MutS_III"/>
    <property type="match status" value="1"/>
</dbReference>
<dbReference type="Gene3D" id="6.10.140.430">
    <property type="match status" value="1"/>
</dbReference>
<keyword evidence="5 9" id="KW-0067">ATP-binding</keyword>
<dbReference type="Pfam" id="PF01624">
    <property type="entry name" value="MutS_I"/>
    <property type="match status" value="1"/>
</dbReference>
<evidence type="ECO:0000256" key="6">
    <source>
        <dbReference type="ARBA" id="ARBA00023125"/>
    </source>
</evidence>
<dbReference type="InterPro" id="IPR036187">
    <property type="entry name" value="DNA_mismatch_repair_MutS_sf"/>
</dbReference>
<comment type="similarity">
    <text evidence="1 9 10">Belongs to the DNA mismatch repair MutS family.</text>
</comment>
<dbReference type="GO" id="GO:0005829">
    <property type="term" value="C:cytosol"/>
    <property type="evidence" value="ECO:0007669"/>
    <property type="project" value="TreeGrafter"/>
</dbReference>
<keyword evidence="7 9" id="KW-0234">DNA repair</keyword>
<evidence type="ECO:0000256" key="5">
    <source>
        <dbReference type="ARBA" id="ARBA00022840"/>
    </source>
</evidence>
<dbReference type="Pfam" id="PF00488">
    <property type="entry name" value="MutS_V"/>
    <property type="match status" value="1"/>
</dbReference>
<dbReference type="PROSITE" id="PS00486">
    <property type="entry name" value="DNA_MISMATCH_REPAIR_2"/>
    <property type="match status" value="1"/>
</dbReference>
<keyword evidence="3 9" id="KW-0547">Nucleotide-binding</keyword>
<comment type="function">
    <text evidence="8 9">This protein is involved in the repair of mismatches in DNA. It is possible that it carries out the mismatch recognition step. This protein has a weak ATPase activity.</text>
</comment>
<dbReference type="AlphaFoldDB" id="A0A841GW33"/>
<keyword evidence="4 9" id="KW-0227">DNA damage</keyword>
<keyword evidence="13" id="KW-1185">Reference proteome</keyword>
<feature type="domain" description="DNA mismatch repair proteins mutS family" evidence="11">
    <location>
        <begin position="691"/>
        <end position="707"/>
    </location>
</feature>
<dbReference type="Gene3D" id="3.40.50.300">
    <property type="entry name" value="P-loop containing nucleotide triphosphate hydrolases"/>
    <property type="match status" value="1"/>
</dbReference>
<evidence type="ECO:0000313" key="12">
    <source>
        <dbReference type="EMBL" id="MBB6069733.1"/>
    </source>
</evidence>
<dbReference type="SUPFAM" id="SSF55271">
    <property type="entry name" value="DNA repair protein MutS, domain I"/>
    <property type="match status" value="1"/>
</dbReference>
<protein>
    <recommendedName>
        <fullName evidence="2 9">DNA mismatch repair protein MutS</fullName>
    </recommendedName>
</protein>
<dbReference type="GO" id="GO:0005524">
    <property type="term" value="F:ATP binding"/>
    <property type="evidence" value="ECO:0007669"/>
    <property type="project" value="UniProtKB-UniRule"/>
</dbReference>
<evidence type="ECO:0000259" key="11">
    <source>
        <dbReference type="PROSITE" id="PS00486"/>
    </source>
</evidence>
<dbReference type="InterPro" id="IPR017261">
    <property type="entry name" value="DNA_mismatch_repair_MutS/MSH"/>
</dbReference>
<evidence type="ECO:0000256" key="1">
    <source>
        <dbReference type="ARBA" id="ARBA00006271"/>
    </source>
</evidence>
<dbReference type="InterPro" id="IPR007696">
    <property type="entry name" value="DNA_mismatch_repair_MutS_core"/>
</dbReference>
<dbReference type="Pfam" id="PF05190">
    <property type="entry name" value="MutS_IV"/>
    <property type="match status" value="1"/>
</dbReference>
<dbReference type="PANTHER" id="PTHR11361:SF34">
    <property type="entry name" value="DNA MISMATCH REPAIR PROTEIN MSH1, MITOCHONDRIAL"/>
    <property type="match status" value="1"/>
</dbReference>
<dbReference type="SMART" id="SM00533">
    <property type="entry name" value="MUTSd"/>
    <property type="match status" value="1"/>
</dbReference>
<gene>
    <name evidence="9" type="primary">mutS</name>
    <name evidence="12" type="ORF">HNQ61_001350</name>
</gene>
<dbReference type="PANTHER" id="PTHR11361">
    <property type="entry name" value="DNA MISMATCH REPAIR PROTEIN MUTS FAMILY MEMBER"/>
    <property type="match status" value="1"/>
</dbReference>
<dbReference type="InterPro" id="IPR045076">
    <property type="entry name" value="MutS"/>
</dbReference>
<dbReference type="GO" id="GO:0006298">
    <property type="term" value="P:mismatch repair"/>
    <property type="evidence" value="ECO:0007669"/>
    <property type="project" value="UniProtKB-UniRule"/>
</dbReference>
<evidence type="ECO:0000313" key="13">
    <source>
        <dbReference type="Proteomes" id="UP000582837"/>
    </source>
</evidence>
<feature type="binding site" evidence="9">
    <location>
        <begin position="617"/>
        <end position="624"/>
    </location>
    <ligand>
        <name>ATP</name>
        <dbReference type="ChEBI" id="CHEBI:30616"/>
    </ligand>
</feature>
<proteinExistence type="inferred from homology"/>
<organism evidence="12 13">
    <name type="scientific">Longimicrobium terrae</name>
    <dbReference type="NCBI Taxonomy" id="1639882"/>
    <lineage>
        <taxon>Bacteria</taxon>
        <taxon>Pseudomonadati</taxon>
        <taxon>Gemmatimonadota</taxon>
        <taxon>Longimicrobiia</taxon>
        <taxon>Longimicrobiales</taxon>
        <taxon>Longimicrobiaceae</taxon>
        <taxon>Longimicrobium</taxon>
    </lineage>
</organism>
<evidence type="ECO:0000256" key="4">
    <source>
        <dbReference type="ARBA" id="ARBA00022763"/>
    </source>
</evidence>
<evidence type="ECO:0000256" key="8">
    <source>
        <dbReference type="ARBA" id="ARBA00024647"/>
    </source>
</evidence>
<dbReference type="InterPro" id="IPR036678">
    <property type="entry name" value="MutS_con_dom_sf"/>
</dbReference>
<dbReference type="SUPFAM" id="SSF48334">
    <property type="entry name" value="DNA repair protein MutS, domain III"/>
    <property type="match status" value="1"/>
</dbReference>
<dbReference type="NCBIfam" id="TIGR01070">
    <property type="entry name" value="mutS1"/>
    <property type="match status" value="1"/>
</dbReference>
<dbReference type="InterPro" id="IPR000432">
    <property type="entry name" value="DNA_mismatch_repair_MutS_C"/>
</dbReference>
<name>A0A841GW33_9BACT</name>
<dbReference type="InterPro" id="IPR007695">
    <property type="entry name" value="DNA_mismatch_repair_MutS-lik_N"/>
</dbReference>
<evidence type="ECO:0000256" key="2">
    <source>
        <dbReference type="ARBA" id="ARBA00021982"/>
    </source>
</evidence>
<dbReference type="InterPro" id="IPR007861">
    <property type="entry name" value="DNA_mismatch_repair_MutS_clamp"/>
</dbReference>
<comment type="caution">
    <text evidence="12">The sequence shown here is derived from an EMBL/GenBank/DDBJ whole genome shotgun (WGS) entry which is preliminary data.</text>
</comment>
<accession>A0A841GW33</accession>
<dbReference type="GO" id="GO:0030983">
    <property type="term" value="F:mismatched DNA binding"/>
    <property type="evidence" value="ECO:0007669"/>
    <property type="project" value="InterPro"/>
</dbReference>
<dbReference type="InterPro" id="IPR027417">
    <property type="entry name" value="P-loop_NTPase"/>
</dbReference>